<keyword evidence="5" id="KW-1185">Reference proteome</keyword>
<organism evidence="4 5">
    <name type="scientific">Tepidibacillus decaturensis</name>
    <dbReference type="NCBI Taxonomy" id="1413211"/>
    <lineage>
        <taxon>Bacteria</taxon>
        <taxon>Bacillati</taxon>
        <taxon>Bacillota</taxon>
        <taxon>Bacilli</taxon>
        <taxon>Bacillales</taxon>
        <taxon>Bacillaceae</taxon>
        <taxon>Tepidibacillus</taxon>
    </lineage>
</organism>
<dbReference type="InterPro" id="IPR051465">
    <property type="entry name" value="Cell_Envelope_Struct_Comp"/>
</dbReference>
<dbReference type="Proteomes" id="UP000070352">
    <property type="component" value="Unassembled WGS sequence"/>
</dbReference>
<feature type="signal peptide" evidence="2">
    <location>
        <begin position="1"/>
        <end position="25"/>
    </location>
</feature>
<dbReference type="PANTHER" id="PTHR43308:SF5">
    <property type="entry name" value="S-LAYER PROTEIN _ PEPTIDOGLYCAN ENDO-BETA-N-ACETYLGLUCOSAMINIDASE"/>
    <property type="match status" value="1"/>
</dbReference>
<dbReference type="RefSeq" id="WP_068726325.1">
    <property type="nucleotide sequence ID" value="NZ_LSKU01000001.1"/>
</dbReference>
<evidence type="ECO:0000259" key="3">
    <source>
        <dbReference type="PROSITE" id="PS51272"/>
    </source>
</evidence>
<evidence type="ECO:0000256" key="2">
    <source>
        <dbReference type="SAM" id="SignalP"/>
    </source>
</evidence>
<dbReference type="AlphaFoldDB" id="A0A135L687"/>
<dbReference type="PROSITE" id="PS51272">
    <property type="entry name" value="SLH"/>
    <property type="match status" value="2"/>
</dbReference>
<protein>
    <recommendedName>
        <fullName evidence="3">SLH domain-containing protein</fullName>
    </recommendedName>
</protein>
<gene>
    <name evidence="4" type="ORF">U473_11140</name>
</gene>
<dbReference type="STRING" id="1413211.U473_11140"/>
<evidence type="ECO:0000313" key="4">
    <source>
        <dbReference type="EMBL" id="KXG44508.1"/>
    </source>
</evidence>
<proteinExistence type="predicted"/>
<comment type="caution">
    <text evidence="4">The sequence shown here is derived from an EMBL/GenBank/DDBJ whole genome shotgun (WGS) entry which is preliminary data.</text>
</comment>
<accession>A0A135L687</accession>
<feature type="chain" id="PRO_5007466327" description="SLH domain-containing protein" evidence="2">
    <location>
        <begin position="26"/>
        <end position="977"/>
    </location>
</feature>
<feature type="domain" description="SLH" evidence="3">
    <location>
        <begin position="23"/>
        <end position="86"/>
    </location>
</feature>
<sequence>MSRKKVLSLVLSLMMIFSIVTPTFAAELSDVEGTQYAEAVDRLVALGIMTGFNDGTFKPEQDITRAEFAAMAIRAIGLDATAKSSGGATKFPDVAANQWYSGYINLATAKGIIKGHGDGTFKPTDKVTYGEAITMLVRVLGYEPAVEGTNWPSNYLLKGAEIGITGNLQFNQSKPALRGDVAILINNSLDIDLMERVKYGDDLEFEEQKGETLLSEYLNVFEYDEVVVAETPAYSLTDLDNDEVVVKLSEEDGGKEYTFTVNDKLAIDQFLGYEATIFVKDLDNDGKLEDDETVLYVGVTTDKKDIIEWDYIVDIQGGVGLDIGKDDIEVSLDEADDTFKLADNAVVYYNYERVSNLERMASSEKGVGYGYLGEVAGRVILNDDDEIVFMDQRNYDDPVVVTSVNVDDEKVKYFRDSENESTLRLDGETYVIMKNDEMASLEDLDKDDVLYFWEAEGGEYVLAAYNGKITGELESIDADSNKYWDYSLVVDGKTIYVGPNFTYSLDENDEVTLLGTPEDDVPSANLTDLEDMVGTEVTVYLGKYQDATDGWNYGRHIVNGVGSSEDIPLMVTEAPWVSRTASTEYYIEFVNANNEEVAYELTEDDTEFNGALKELDKAADLTEVQSLLTPGTLVDVEFNSDGSVASIDVLDGTQSGTVADTGLTQADIDDDYDIIEIDGKGYYVTEDTAIYDQKFLEATDWNSLEDISGDFDVVAKVDDNELEALVVIHDGDVSLGKSDYGLVLKRTVKSDGLYVTMAIEDQAVELYAGDLSNKNDLKEGKLFIITISGNEIDKATPVAKESFNAVNPSKLTTAAFNNASIAVTSDVYGDVDFVTNEVSSDTMELYVDANADGKFTDGIDNVLVGKLVKQDFAVTSGYDVTFTWDKLEIVSSGVDAKNGVIEVMAAGGDEDVDPTFFINVDRYGADSYYYDIDISHLADPAKKILKLSDLSDGDILNVYNDPTTSKTIYEFIVVVDR</sequence>
<evidence type="ECO:0000256" key="1">
    <source>
        <dbReference type="ARBA" id="ARBA00022729"/>
    </source>
</evidence>
<name>A0A135L687_9BACI</name>
<evidence type="ECO:0000313" key="5">
    <source>
        <dbReference type="Proteomes" id="UP000070352"/>
    </source>
</evidence>
<feature type="domain" description="SLH" evidence="3">
    <location>
        <begin position="87"/>
        <end position="150"/>
    </location>
</feature>
<keyword evidence="1 2" id="KW-0732">Signal</keyword>
<dbReference type="EMBL" id="LSKU01000001">
    <property type="protein sequence ID" value="KXG44508.1"/>
    <property type="molecule type" value="Genomic_DNA"/>
</dbReference>
<dbReference type="OrthoDB" id="2867478at2"/>
<dbReference type="PANTHER" id="PTHR43308">
    <property type="entry name" value="OUTER MEMBRANE PROTEIN ALPHA-RELATED"/>
    <property type="match status" value="1"/>
</dbReference>
<dbReference type="Pfam" id="PF00395">
    <property type="entry name" value="SLH"/>
    <property type="match status" value="2"/>
</dbReference>
<dbReference type="InterPro" id="IPR001119">
    <property type="entry name" value="SLH_dom"/>
</dbReference>
<reference evidence="4 5" key="1">
    <citation type="submission" date="2016-02" db="EMBL/GenBank/DDBJ databases">
        <title>Draft Genome for Tepidibacillus decaturensis nov. sp. Strain Z9, an Anaerobic, Moderately Thermophilic and Heterotrophic Bacterium from Deep Subsurface of the Illinois Basin, USA.</title>
        <authorList>
            <person name="Dong Y."/>
            <person name="Chang J.Y."/>
            <person name="Sanford R."/>
            <person name="Fouke B.W."/>
        </authorList>
    </citation>
    <scope>NUCLEOTIDE SEQUENCE [LARGE SCALE GENOMIC DNA]</scope>
    <source>
        <strain evidence="4 5">Z9</strain>
    </source>
</reference>